<reference evidence="1" key="1">
    <citation type="journal article" date="2021" name="New Phytol.">
        <title>Evolutionary innovations through gain and loss of genes in the ectomycorrhizal Boletales.</title>
        <authorList>
            <person name="Wu G."/>
            <person name="Miyauchi S."/>
            <person name="Morin E."/>
            <person name="Kuo A."/>
            <person name="Drula E."/>
            <person name="Varga T."/>
            <person name="Kohler A."/>
            <person name="Feng B."/>
            <person name="Cao Y."/>
            <person name="Lipzen A."/>
            <person name="Daum C."/>
            <person name="Hundley H."/>
            <person name="Pangilinan J."/>
            <person name="Johnson J."/>
            <person name="Barry K."/>
            <person name="LaButti K."/>
            <person name="Ng V."/>
            <person name="Ahrendt S."/>
            <person name="Min B."/>
            <person name="Choi I.G."/>
            <person name="Park H."/>
            <person name="Plett J.M."/>
            <person name="Magnuson J."/>
            <person name="Spatafora J.W."/>
            <person name="Nagy L.G."/>
            <person name="Henrissat B."/>
            <person name="Grigoriev I.V."/>
            <person name="Yang Z.L."/>
            <person name="Xu J."/>
            <person name="Martin F.M."/>
        </authorList>
    </citation>
    <scope>NUCLEOTIDE SEQUENCE</scope>
    <source>
        <strain evidence="1">ATCC 28755</strain>
    </source>
</reference>
<dbReference type="Proteomes" id="UP000790377">
    <property type="component" value="Unassembled WGS sequence"/>
</dbReference>
<evidence type="ECO:0000313" key="2">
    <source>
        <dbReference type="Proteomes" id="UP000790377"/>
    </source>
</evidence>
<gene>
    <name evidence="1" type="ORF">BJ138DRAFT_1167009</name>
</gene>
<proteinExistence type="predicted"/>
<evidence type="ECO:0000313" key="1">
    <source>
        <dbReference type="EMBL" id="KAH7904184.1"/>
    </source>
</evidence>
<accession>A0ACB7ZTI8</accession>
<keyword evidence="2" id="KW-1185">Reference proteome</keyword>
<sequence length="70" mass="7771">MASRDTISLLPPFRRGLGQLAVRLLNIVPNSAATVFSHFGIIHTKHRNRLSPEKVRKQTLPKTSDVLLGV</sequence>
<organism evidence="1 2">
    <name type="scientific">Hygrophoropsis aurantiaca</name>
    <dbReference type="NCBI Taxonomy" id="72124"/>
    <lineage>
        <taxon>Eukaryota</taxon>
        <taxon>Fungi</taxon>
        <taxon>Dikarya</taxon>
        <taxon>Basidiomycota</taxon>
        <taxon>Agaricomycotina</taxon>
        <taxon>Agaricomycetes</taxon>
        <taxon>Agaricomycetidae</taxon>
        <taxon>Boletales</taxon>
        <taxon>Coniophorineae</taxon>
        <taxon>Hygrophoropsidaceae</taxon>
        <taxon>Hygrophoropsis</taxon>
    </lineage>
</organism>
<protein>
    <submittedName>
        <fullName evidence="1">Uncharacterized protein</fullName>
    </submittedName>
</protein>
<dbReference type="EMBL" id="MU268576">
    <property type="protein sequence ID" value="KAH7904184.1"/>
    <property type="molecule type" value="Genomic_DNA"/>
</dbReference>
<comment type="caution">
    <text evidence="1">The sequence shown here is derived from an EMBL/GenBank/DDBJ whole genome shotgun (WGS) entry which is preliminary data.</text>
</comment>
<name>A0ACB7ZTI8_9AGAM</name>